<dbReference type="Pfam" id="PF12937">
    <property type="entry name" value="F-box-like"/>
    <property type="match status" value="1"/>
</dbReference>
<reference evidence="2 3" key="1">
    <citation type="journal article" date="2018" name="Sci. Rep.">
        <title>Genomic signatures of local adaptation to the degree of environmental predictability in rotifers.</title>
        <authorList>
            <person name="Franch-Gras L."/>
            <person name="Hahn C."/>
            <person name="Garcia-Roger E.M."/>
            <person name="Carmona M.J."/>
            <person name="Serra M."/>
            <person name="Gomez A."/>
        </authorList>
    </citation>
    <scope>NUCLEOTIDE SEQUENCE [LARGE SCALE GENOMIC DNA]</scope>
    <source>
        <strain evidence="2">HYR1</strain>
    </source>
</reference>
<feature type="domain" description="F-box" evidence="1">
    <location>
        <begin position="57"/>
        <end position="103"/>
    </location>
</feature>
<evidence type="ECO:0000313" key="3">
    <source>
        <dbReference type="Proteomes" id="UP000276133"/>
    </source>
</evidence>
<dbReference type="InterPro" id="IPR001810">
    <property type="entry name" value="F-box_dom"/>
</dbReference>
<dbReference type="Proteomes" id="UP000276133">
    <property type="component" value="Unassembled WGS sequence"/>
</dbReference>
<name>A0A3M7S5V0_BRAPC</name>
<dbReference type="SUPFAM" id="SSF81383">
    <property type="entry name" value="F-box domain"/>
    <property type="match status" value="1"/>
</dbReference>
<organism evidence="2 3">
    <name type="scientific">Brachionus plicatilis</name>
    <name type="common">Marine rotifer</name>
    <name type="synonym">Brachionus muelleri</name>
    <dbReference type="NCBI Taxonomy" id="10195"/>
    <lineage>
        <taxon>Eukaryota</taxon>
        <taxon>Metazoa</taxon>
        <taxon>Spiralia</taxon>
        <taxon>Gnathifera</taxon>
        <taxon>Rotifera</taxon>
        <taxon>Eurotatoria</taxon>
        <taxon>Monogononta</taxon>
        <taxon>Pseudotrocha</taxon>
        <taxon>Ploima</taxon>
        <taxon>Brachionidae</taxon>
        <taxon>Brachionus</taxon>
    </lineage>
</organism>
<dbReference type="CDD" id="cd09917">
    <property type="entry name" value="F-box_SF"/>
    <property type="match status" value="1"/>
</dbReference>
<accession>A0A3M7S5V0</accession>
<comment type="caution">
    <text evidence="2">The sequence shown here is derived from an EMBL/GenBank/DDBJ whole genome shotgun (WGS) entry which is preliminary data.</text>
</comment>
<dbReference type="AlphaFoldDB" id="A0A3M7S5V0"/>
<proteinExistence type="predicted"/>
<sequence>MNFTAPIFKFFPYFTKRMKRWPIPRIESLLILLLNENLSKILEFMRKIVEKRLKPLEYTMNYLPDQILMKIFSKLDDKSLSVCSLICKRWYYLTNTQELWFYKCKILGKSHGIYRIENEIIKELYNDEDIDWKLAYHELKQFIFQIRQRFLNKEKQNLDNQFDAKPKLQSRSTTSHKSYESDYDNFYKPIEIEDSLSENSFDLHERKKSNEERNVEFEYDPDSQTKFLFGEDSNFNDNNIDQSENILKESKKIKNFNDEYDKNDL</sequence>
<dbReference type="SMART" id="SM00256">
    <property type="entry name" value="FBOX"/>
    <property type="match status" value="1"/>
</dbReference>
<dbReference type="STRING" id="10195.A0A3M7S5V0"/>
<dbReference type="PROSITE" id="PS50181">
    <property type="entry name" value="FBOX"/>
    <property type="match status" value="1"/>
</dbReference>
<dbReference type="OrthoDB" id="10257471at2759"/>
<gene>
    <name evidence="2" type="ORF">BpHYR1_007878</name>
</gene>
<dbReference type="EMBL" id="REGN01001984">
    <property type="protein sequence ID" value="RNA31122.1"/>
    <property type="molecule type" value="Genomic_DNA"/>
</dbReference>
<keyword evidence="3" id="KW-1185">Reference proteome</keyword>
<evidence type="ECO:0000259" key="1">
    <source>
        <dbReference type="PROSITE" id="PS50181"/>
    </source>
</evidence>
<evidence type="ECO:0000313" key="2">
    <source>
        <dbReference type="EMBL" id="RNA31122.1"/>
    </source>
</evidence>
<protein>
    <submittedName>
        <fullName evidence="2">Mitochondrial division 1-like</fullName>
    </submittedName>
</protein>
<dbReference type="Gene3D" id="1.20.1280.50">
    <property type="match status" value="1"/>
</dbReference>
<dbReference type="InterPro" id="IPR036047">
    <property type="entry name" value="F-box-like_dom_sf"/>
</dbReference>